<evidence type="ECO:0000313" key="7">
    <source>
        <dbReference type="EMBL" id="WGK95260.1"/>
    </source>
</evidence>
<evidence type="ECO:0000256" key="3">
    <source>
        <dbReference type="ARBA" id="ARBA00023237"/>
    </source>
</evidence>
<evidence type="ECO:0000256" key="1">
    <source>
        <dbReference type="ARBA" id="ARBA00004442"/>
    </source>
</evidence>
<comment type="subcellular location">
    <subcellularLocation>
        <location evidence="1">Cell outer membrane</location>
    </subcellularLocation>
</comment>
<evidence type="ECO:0000256" key="5">
    <source>
        <dbReference type="SAM" id="SignalP"/>
    </source>
</evidence>
<evidence type="ECO:0000256" key="2">
    <source>
        <dbReference type="ARBA" id="ARBA00023136"/>
    </source>
</evidence>
<accession>A0ABY8N6I1</accession>
<dbReference type="PROSITE" id="PS51123">
    <property type="entry name" value="OMPA_2"/>
    <property type="match status" value="2"/>
</dbReference>
<gene>
    <name evidence="7" type="ORF">MG292_03240</name>
</gene>
<dbReference type="PRINTS" id="PR01021">
    <property type="entry name" value="OMPADOMAIN"/>
</dbReference>
<feature type="signal peptide" evidence="5">
    <location>
        <begin position="1"/>
        <end position="20"/>
    </location>
</feature>
<keyword evidence="3" id="KW-0998">Cell outer membrane</keyword>
<evidence type="ECO:0000313" key="8">
    <source>
        <dbReference type="Proteomes" id="UP001232117"/>
    </source>
</evidence>
<dbReference type="InterPro" id="IPR006665">
    <property type="entry name" value="OmpA-like"/>
</dbReference>
<dbReference type="CDD" id="cd07185">
    <property type="entry name" value="OmpA_C-like"/>
    <property type="match status" value="2"/>
</dbReference>
<feature type="domain" description="OmpA-like" evidence="6">
    <location>
        <begin position="15"/>
        <end position="135"/>
    </location>
</feature>
<keyword evidence="8" id="KW-1185">Reference proteome</keyword>
<dbReference type="InterPro" id="IPR050330">
    <property type="entry name" value="Bact_OuterMem_StrucFunc"/>
</dbReference>
<keyword evidence="2 4" id="KW-0472">Membrane</keyword>
<evidence type="ECO:0000256" key="4">
    <source>
        <dbReference type="PROSITE-ProRule" id="PRU00473"/>
    </source>
</evidence>
<protein>
    <submittedName>
        <fullName evidence="7">OmpA family protein</fullName>
    </submittedName>
</protein>
<evidence type="ECO:0000259" key="6">
    <source>
        <dbReference type="PROSITE" id="PS51123"/>
    </source>
</evidence>
<feature type="chain" id="PRO_5045898126" evidence="5">
    <location>
        <begin position="21"/>
        <end position="273"/>
    </location>
</feature>
<reference evidence="7 8" key="2">
    <citation type="submission" date="2023-06" db="EMBL/GenBank/DDBJ databases">
        <title>Complete Genome Sequence of Flavobacterium keumense K3R-10.</title>
        <authorList>
            <person name="Jeong H."/>
            <person name="Jhang S.Y."/>
            <person name="Kim J.N."/>
        </authorList>
    </citation>
    <scope>NUCLEOTIDE SEQUENCE [LARGE SCALE GENOMIC DNA]</scope>
    <source>
        <strain evidence="7 8">K3R-10</strain>
    </source>
</reference>
<organism evidence="7 8">
    <name type="scientific">Flavobacterium keumense</name>
    <dbReference type="NCBI Taxonomy" id="1306518"/>
    <lineage>
        <taxon>Bacteria</taxon>
        <taxon>Pseudomonadati</taxon>
        <taxon>Bacteroidota</taxon>
        <taxon>Flavobacteriia</taxon>
        <taxon>Flavobacteriales</taxon>
        <taxon>Flavobacteriaceae</taxon>
        <taxon>Flavobacterium</taxon>
    </lineage>
</organism>
<dbReference type="EMBL" id="CP092332">
    <property type="protein sequence ID" value="WGK95260.1"/>
    <property type="molecule type" value="Genomic_DNA"/>
</dbReference>
<sequence length="273" mass="31897">MKKLFKIGFLVLFLSGFAQEKITQNIYFDFDVDQLRENQKNILCDFFQKIDSSQIQSVRVFGYCDDRGSAPYNFNLSDRRVGTVEKILLNIGLNPKKLIALEGKGRVLVNKDTVPNLDQTRYQNRRVEVVIEKKAQSAYFMGIPRLFSDFHLPHKKGDRIYLENVRFGVGSSYLDLRSRAILDKIVVILKNNPYIEFEIQGHVCCTPKYYSDAIDKDTKERKLSYNRAKAVYRYLVMRKINPYRMTFKGYGNQFPIGKEPELDRRVELVITKC</sequence>
<proteinExistence type="predicted"/>
<dbReference type="Gene3D" id="3.30.1330.60">
    <property type="entry name" value="OmpA-like domain"/>
    <property type="match status" value="2"/>
</dbReference>
<dbReference type="Proteomes" id="UP001232117">
    <property type="component" value="Chromosome"/>
</dbReference>
<reference evidence="7 8" key="1">
    <citation type="submission" date="2022-02" db="EMBL/GenBank/DDBJ databases">
        <authorList>
            <person name="Cha I.-T."/>
            <person name="Lee K.-E."/>
            <person name="Park S.-J."/>
        </authorList>
    </citation>
    <scope>NUCLEOTIDE SEQUENCE [LARGE SCALE GENOMIC DNA]</scope>
    <source>
        <strain evidence="7 8">K3R-10</strain>
    </source>
</reference>
<dbReference type="Pfam" id="PF00691">
    <property type="entry name" value="OmpA"/>
    <property type="match status" value="2"/>
</dbReference>
<name>A0ABY8N6I1_9FLAO</name>
<feature type="domain" description="OmpA-like" evidence="6">
    <location>
        <begin position="154"/>
        <end position="273"/>
    </location>
</feature>
<dbReference type="InterPro" id="IPR006664">
    <property type="entry name" value="OMP_bac"/>
</dbReference>
<dbReference type="InterPro" id="IPR036737">
    <property type="entry name" value="OmpA-like_sf"/>
</dbReference>
<dbReference type="PANTHER" id="PTHR30329:SF21">
    <property type="entry name" value="LIPOPROTEIN YIAD-RELATED"/>
    <property type="match status" value="1"/>
</dbReference>
<dbReference type="RefSeq" id="WP_264534131.1">
    <property type="nucleotide sequence ID" value="NZ_CP092332.1"/>
</dbReference>
<keyword evidence="5" id="KW-0732">Signal</keyword>
<dbReference type="PANTHER" id="PTHR30329">
    <property type="entry name" value="STATOR ELEMENT OF FLAGELLAR MOTOR COMPLEX"/>
    <property type="match status" value="1"/>
</dbReference>
<dbReference type="SUPFAM" id="SSF103088">
    <property type="entry name" value="OmpA-like"/>
    <property type="match status" value="2"/>
</dbReference>